<dbReference type="Gene3D" id="1.10.10.60">
    <property type="entry name" value="Homeodomain-like"/>
    <property type="match status" value="1"/>
</dbReference>
<dbReference type="GO" id="GO:0003677">
    <property type="term" value="F:DNA binding"/>
    <property type="evidence" value="ECO:0007669"/>
    <property type="project" value="UniProtKB-KW"/>
</dbReference>
<evidence type="ECO:0000259" key="3">
    <source>
        <dbReference type="PROSITE" id="PS51253"/>
    </source>
</evidence>
<comment type="caution">
    <text evidence="4">The sequence shown here is derived from an EMBL/GenBank/DDBJ whole genome shotgun (WGS) entry which is preliminary data.</text>
</comment>
<keyword evidence="5" id="KW-1185">Reference proteome</keyword>
<dbReference type="Pfam" id="PF03184">
    <property type="entry name" value="DDE_1"/>
    <property type="match status" value="1"/>
</dbReference>
<evidence type="ECO:0000256" key="2">
    <source>
        <dbReference type="ARBA" id="ARBA00023125"/>
    </source>
</evidence>
<organism evidence="4 5">
    <name type="scientific">Meganyctiphanes norvegica</name>
    <name type="common">Northern krill</name>
    <name type="synonym">Thysanopoda norvegica</name>
    <dbReference type="NCBI Taxonomy" id="48144"/>
    <lineage>
        <taxon>Eukaryota</taxon>
        <taxon>Metazoa</taxon>
        <taxon>Ecdysozoa</taxon>
        <taxon>Arthropoda</taxon>
        <taxon>Crustacea</taxon>
        <taxon>Multicrustacea</taxon>
        <taxon>Malacostraca</taxon>
        <taxon>Eumalacostraca</taxon>
        <taxon>Eucarida</taxon>
        <taxon>Euphausiacea</taxon>
        <taxon>Euphausiidae</taxon>
        <taxon>Meganyctiphanes</taxon>
    </lineage>
</organism>
<dbReference type="SMART" id="SM00674">
    <property type="entry name" value="CENPB"/>
    <property type="match status" value="1"/>
</dbReference>
<accession>A0AAV2R5X3</accession>
<dbReference type="InterPro" id="IPR006600">
    <property type="entry name" value="HTH_CenpB_DNA-bd_dom"/>
</dbReference>
<feature type="non-terminal residue" evidence="4">
    <location>
        <position position="1"/>
    </location>
</feature>
<dbReference type="EMBL" id="CAXKWB010014400">
    <property type="protein sequence ID" value="CAL4110476.1"/>
    <property type="molecule type" value="Genomic_DNA"/>
</dbReference>
<sequence>HWPEIERRVCAFIDERKANGLRISRAMIHLEAKKAAENLQITDFKASQGWCNRYMKRAGYHIRERTKIVQDPPHQFEDKITEFKKFVKQRLKDHNYQLMCIGNMDETLVNMDMIPRLTVNNKGEKPIMMTTRYVNSNYTVVLAAMANGDKLSPMLIFKRKKLPKCTFPKGVVVHCNEKGRMDKEACKIWVRKVWQNHPNDLRREKSLLFWDSFTTHLTSEVTQKVLDTNTDVIVIPAGLTNILQPMNVSLKKPFKAGLYNRLIAWMAAEEYTHTKREKMRPPPLDVCAKWVKETWDEIKKPLIIKAFKKCCISNAMDGTEEAILCNPDYEENE</sequence>
<reference evidence="4 5" key="1">
    <citation type="submission" date="2024-05" db="EMBL/GenBank/DDBJ databases">
        <authorList>
            <person name="Wallberg A."/>
        </authorList>
    </citation>
    <scope>NUCLEOTIDE SEQUENCE [LARGE SCALE GENOMIC DNA]</scope>
</reference>
<evidence type="ECO:0000313" key="5">
    <source>
        <dbReference type="Proteomes" id="UP001497623"/>
    </source>
</evidence>
<dbReference type="InterPro" id="IPR004875">
    <property type="entry name" value="DDE_SF_endonuclease_dom"/>
</dbReference>
<dbReference type="Pfam" id="PF03221">
    <property type="entry name" value="HTH_Tnp_Tc5"/>
    <property type="match status" value="1"/>
</dbReference>
<evidence type="ECO:0000313" key="4">
    <source>
        <dbReference type="EMBL" id="CAL4110476.1"/>
    </source>
</evidence>
<dbReference type="AlphaFoldDB" id="A0AAV2R5X3"/>
<dbReference type="Proteomes" id="UP001497623">
    <property type="component" value="Unassembled WGS sequence"/>
</dbReference>
<feature type="domain" description="HTH CENPB-type" evidence="3">
    <location>
        <begin position="1"/>
        <end position="64"/>
    </location>
</feature>
<name>A0AAV2R5X3_MEGNR</name>
<dbReference type="InterPro" id="IPR009057">
    <property type="entry name" value="Homeodomain-like_sf"/>
</dbReference>
<comment type="subcellular location">
    <subcellularLocation>
        <location evidence="1">Nucleus</location>
    </subcellularLocation>
</comment>
<dbReference type="PANTHER" id="PTHR19303:SF74">
    <property type="entry name" value="POGO TRANSPOSABLE ELEMENT WITH KRAB DOMAIN"/>
    <property type="match status" value="1"/>
</dbReference>
<protein>
    <recommendedName>
        <fullName evidence="3">HTH CENPB-type domain-containing protein</fullName>
    </recommendedName>
</protein>
<dbReference type="InterPro" id="IPR050863">
    <property type="entry name" value="CenT-Element_Derived"/>
</dbReference>
<evidence type="ECO:0000256" key="1">
    <source>
        <dbReference type="ARBA" id="ARBA00004123"/>
    </source>
</evidence>
<gene>
    <name evidence="4" type="ORF">MNOR_LOCUS19414</name>
</gene>
<dbReference type="PROSITE" id="PS51253">
    <property type="entry name" value="HTH_CENPB"/>
    <property type="match status" value="1"/>
</dbReference>
<feature type="non-terminal residue" evidence="4">
    <location>
        <position position="333"/>
    </location>
</feature>
<proteinExistence type="predicted"/>
<dbReference type="SUPFAM" id="SSF46689">
    <property type="entry name" value="Homeodomain-like"/>
    <property type="match status" value="1"/>
</dbReference>
<dbReference type="PANTHER" id="PTHR19303">
    <property type="entry name" value="TRANSPOSON"/>
    <property type="match status" value="1"/>
</dbReference>
<dbReference type="GO" id="GO:0005634">
    <property type="term" value="C:nucleus"/>
    <property type="evidence" value="ECO:0007669"/>
    <property type="project" value="UniProtKB-SubCell"/>
</dbReference>
<keyword evidence="2" id="KW-0238">DNA-binding</keyword>